<protein>
    <submittedName>
        <fullName evidence="1">LRR domain containing protein</fullName>
    </submittedName>
</protein>
<evidence type="ECO:0000313" key="2">
    <source>
        <dbReference type="Proteomes" id="UP000237105"/>
    </source>
</evidence>
<dbReference type="AlphaFoldDB" id="A0A2P5CB85"/>
<organism evidence="1 2">
    <name type="scientific">Parasponia andersonii</name>
    <name type="common">Sponia andersonii</name>
    <dbReference type="NCBI Taxonomy" id="3476"/>
    <lineage>
        <taxon>Eukaryota</taxon>
        <taxon>Viridiplantae</taxon>
        <taxon>Streptophyta</taxon>
        <taxon>Embryophyta</taxon>
        <taxon>Tracheophyta</taxon>
        <taxon>Spermatophyta</taxon>
        <taxon>Magnoliopsida</taxon>
        <taxon>eudicotyledons</taxon>
        <taxon>Gunneridae</taxon>
        <taxon>Pentapetalae</taxon>
        <taxon>rosids</taxon>
        <taxon>fabids</taxon>
        <taxon>Rosales</taxon>
        <taxon>Cannabaceae</taxon>
        <taxon>Parasponia</taxon>
    </lineage>
</organism>
<dbReference type="Pfam" id="PF00560">
    <property type="entry name" value="LRR_1"/>
    <property type="match status" value="3"/>
</dbReference>
<dbReference type="InterPro" id="IPR001611">
    <property type="entry name" value="Leu-rich_rpt"/>
</dbReference>
<dbReference type="STRING" id="3476.A0A2P5CB85"/>
<comment type="caution">
    <text evidence="1">The sequence shown here is derived from an EMBL/GenBank/DDBJ whole genome shotgun (WGS) entry which is preliminary data.</text>
</comment>
<dbReference type="PANTHER" id="PTHR48064">
    <property type="entry name" value="OS01G0750400 PROTEIN"/>
    <property type="match status" value="1"/>
</dbReference>
<gene>
    <name evidence="1" type="ORF">PanWU01x14_168530</name>
</gene>
<evidence type="ECO:0000313" key="1">
    <source>
        <dbReference type="EMBL" id="PON58254.1"/>
    </source>
</evidence>
<dbReference type="InterPro" id="IPR053038">
    <property type="entry name" value="RLP_Defense"/>
</dbReference>
<keyword evidence="2" id="KW-1185">Reference proteome</keyword>
<sequence>MEKLSCAADTLIELDLSYNNFQGPLPNLTKFSSLEGVFLQHNNLNGAFPESLGQLSKLRSLLLGELPTCWKQLKELFVLNLANNNFSGKIPTSSGYLP</sequence>
<reference evidence="2" key="1">
    <citation type="submission" date="2016-06" db="EMBL/GenBank/DDBJ databases">
        <title>Parallel loss of symbiosis genes in relatives of nitrogen-fixing non-legume Parasponia.</title>
        <authorList>
            <person name="Van Velzen R."/>
            <person name="Holmer R."/>
            <person name="Bu F."/>
            <person name="Rutten L."/>
            <person name="Van Zeijl A."/>
            <person name="Liu W."/>
            <person name="Santuari L."/>
            <person name="Cao Q."/>
            <person name="Sharma T."/>
            <person name="Shen D."/>
            <person name="Roswanjaya Y."/>
            <person name="Wardhani T."/>
            <person name="Kalhor M.S."/>
            <person name="Jansen J."/>
            <person name="Van den Hoogen J."/>
            <person name="Gungor B."/>
            <person name="Hartog M."/>
            <person name="Hontelez J."/>
            <person name="Verver J."/>
            <person name="Yang W.-C."/>
            <person name="Schijlen E."/>
            <person name="Repin R."/>
            <person name="Schilthuizen M."/>
            <person name="Schranz E."/>
            <person name="Heidstra R."/>
            <person name="Miyata K."/>
            <person name="Fedorova E."/>
            <person name="Kohlen W."/>
            <person name="Bisseling T."/>
            <person name="Smit S."/>
            <person name="Geurts R."/>
        </authorList>
    </citation>
    <scope>NUCLEOTIDE SEQUENCE [LARGE SCALE GENOMIC DNA]</scope>
    <source>
        <strain evidence="2">cv. WU1-14</strain>
    </source>
</reference>
<dbReference type="PANTHER" id="PTHR48064:SF6">
    <property type="entry name" value="RECEPTOR-LIKE PROTEIN KINASE 2"/>
    <property type="match status" value="1"/>
</dbReference>
<accession>A0A2P5CB85</accession>
<dbReference type="InterPro" id="IPR032675">
    <property type="entry name" value="LRR_dom_sf"/>
</dbReference>
<dbReference type="Proteomes" id="UP000237105">
    <property type="component" value="Unassembled WGS sequence"/>
</dbReference>
<name>A0A2P5CB85_PARAD</name>
<dbReference type="Gene3D" id="3.80.10.10">
    <property type="entry name" value="Ribonuclease Inhibitor"/>
    <property type="match status" value="2"/>
</dbReference>
<dbReference type="SUPFAM" id="SSF52058">
    <property type="entry name" value="L domain-like"/>
    <property type="match status" value="1"/>
</dbReference>
<dbReference type="EMBL" id="JXTB01000151">
    <property type="protein sequence ID" value="PON58254.1"/>
    <property type="molecule type" value="Genomic_DNA"/>
</dbReference>
<dbReference type="OrthoDB" id="1111650at2759"/>
<proteinExistence type="predicted"/>